<keyword evidence="2" id="KW-0812">Transmembrane</keyword>
<accession>A0AAD5S255</accession>
<keyword evidence="4" id="KW-1185">Reference proteome</keyword>
<keyword evidence="2" id="KW-1133">Transmembrane helix</keyword>
<name>A0AAD5S255_9PEZI</name>
<feature type="compositionally biased region" description="Pro residues" evidence="1">
    <location>
        <begin position="173"/>
        <end position="184"/>
    </location>
</feature>
<dbReference type="EMBL" id="JAKWBI020000063">
    <property type="protein sequence ID" value="KAJ2904089.1"/>
    <property type="molecule type" value="Genomic_DNA"/>
</dbReference>
<dbReference type="AlphaFoldDB" id="A0AAD5S255"/>
<keyword evidence="2" id="KW-0472">Membrane</keyword>
<protein>
    <submittedName>
        <fullName evidence="3">Uncharacterized protein</fullName>
    </submittedName>
</protein>
<feature type="transmembrane region" description="Helical" evidence="2">
    <location>
        <begin position="44"/>
        <end position="65"/>
    </location>
</feature>
<proteinExistence type="predicted"/>
<comment type="caution">
    <text evidence="3">The sequence shown here is derived from an EMBL/GenBank/DDBJ whole genome shotgun (WGS) entry which is preliminary data.</text>
</comment>
<evidence type="ECO:0000256" key="2">
    <source>
        <dbReference type="SAM" id="Phobius"/>
    </source>
</evidence>
<evidence type="ECO:0000313" key="4">
    <source>
        <dbReference type="Proteomes" id="UP001201980"/>
    </source>
</evidence>
<evidence type="ECO:0000313" key="3">
    <source>
        <dbReference type="EMBL" id="KAJ2904089.1"/>
    </source>
</evidence>
<gene>
    <name evidence="3" type="ORF">MKZ38_008900</name>
</gene>
<dbReference type="InterPro" id="IPR020999">
    <property type="entry name" value="Chitin_synth_reg_RCR"/>
</dbReference>
<organism evidence="3 4">
    <name type="scientific">Zalerion maritima</name>
    <dbReference type="NCBI Taxonomy" id="339359"/>
    <lineage>
        <taxon>Eukaryota</taxon>
        <taxon>Fungi</taxon>
        <taxon>Dikarya</taxon>
        <taxon>Ascomycota</taxon>
        <taxon>Pezizomycotina</taxon>
        <taxon>Sordariomycetes</taxon>
        <taxon>Lulworthiomycetidae</taxon>
        <taxon>Lulworthiales</taxon>
        <taxon>Lulworthiaceae</taxon>
        <taxon>Zalerion</taxon>
    </lineage>
</organism>
<dbReference type="Pfam" id="PF12273">
    <property type="entry name" value="RCR"/>
    <property type="match status" value="1"/>
</dbReference>
<sequence>MIISAPPTPVRLVERETVTYVPDGFVVTENGRIIPWWYTKTGIIVKWSLFLAFILLVFGLSLAYWHAKKRMRKGVAPLAYHRWMITRAELSRVDSRYAYPQAAAYTSYNPQAHSMNPMAPPPPMYDPNFARPPMYEPPEGATKTDPSQWRSEPTRRPGDFGQQSGVQDSSEFAPPPGPPPPART</sequence>
<feature type="compositionally biased region" description="Polar residues" evidence="1">
    <location>
        <begin position="161"/>
        <end position="170"/>
    </location>
</feature>
<feature type="region of interest" description="Disordered" evidence="1">
    <location>
        <begin position="117"/>
        <end position="184"/>
    </location>
</feature>
<dbReference type="Proteomes" id="UP001201980">
    <property type="component" value="Unassembled WGS sequence"/>
</dbReference>
<reference evidence="3" key="1">
    <citation type="submission" date="2022-07" db="EMBL/GenBank/DDBJ databases">
        <title>Draft genome sequence of Zalerion maritima ATCC 34329, a (micro)plastics degrading marine fungus.</title>
        <authorList>
            <person name="Paco A."/>
            <person name="Goncalves M.F.M."/>
            <person name="Rocha-Santos T.A.P."/>
            <person name="Alves A."/>
        </authorList>
    </citation>
    <scope>NUCLEOTIDE SEQUENCE</scope>
    <source>
        <strain evidence="3">ATCC 34329</strain>
    </source>
</reference>
<evidence type="ECO:0000256" key="1">
    <source>
        <dbReference type="SAM" id="MobiDB-lite"/>
    </source>
</evidence>